<protein>
    <submittedName>
        <fullName evidence="2">Histidine phosphatase family protein</fullName>
    </submittedName>
</protein>
<evidence type="ECO:0000313" key="2">
    <source>
        <dbReference type="EMBL" id="MBJ3778226.1"/>
    </source>
</evidence>
<dbReference type="InterPro" id="IPR013078">
    <property type="entry name" value="His_Pase_superF_clade-1"/>
</dbReference>
<name>A0A934MJE8_9HYPH</name>
<evidence type="ECO:0000256" key="1">
    <source>
        <dbReference type="PIRSR" id="PIRSR613078-2"/>
    </source>
</evidence>
<dbReference type="Gene3D" id="3.40.50.1240">
    <property type="entry name" value="Phosphoglycerate mutase-like"/>
    <property type="match status" value="1"/>
</dbReference>
<dbReference type="Pfam" id="PF00300">
    <property type="entry name" value="His_Phos_1"/>
    <property type="match status" value="1"/>
</dbReference>
<dbReference type="SMART" id="SM00855">
    <property type="entry name" value="PGAM"/>
    <property type="match status" value="1"/>
</dbReference>
<sequence length="156" mass="17248">MRHLIIMRHAKAERGEHKLDFDRTLDQRGWQEADRVGKSLAEAGLAPDTVLCSASRRTRDTLAAVFPHIRGDCLVHLRRSLYEADVVDLRDAVRTVQGQCVLVIGHNPAVHTLAQALAGSHPEAVEMEHGFPTSTAAVFTMGFAIDTVKFERLVCP</sequence>
<reference evidence="2" key="1">
    <citation type="submission" date="2020-12" db="EMBL/GenBank/DDBJ databases">
        <title>Bacterial taxonomy.</title>
        <authorList>
            <person name="Pan X."/>
        </authorList>
    </citation>
    <scope>NUCLEOTIDE SEQUENCE</scope>
    <source>
        <strain evidence="2">B2012</strain>
    </source>
</reference>
<dbReference type="PANTHER" id="PTHR47623">
    <property type="entry name" value="OS09G0287300 PROTEIN"/>
    <property type="match status" value="1"/>
</dbReference>
<evidence type="ECO:0000313" key="3">
    <source>
        <dbReference type="Proteomes" id="UP000609531"/>
    </source>
</evidence>
<proteinExistence type="predicted"/>
<keyword evidence="3" id="KW-1185">Reference proteome</keyword>
<dbReference type="AlphaFoldDB" id="A0A934MJE8"/>
<dbReference type="CDD" id="cd07067">
    <property type="entry name" value="HP_PGM_like"/>
    <property type="match status" value="1"/>
</dbReference>
<feature type="binding site" evidence="1">
    <location>
        <position position="57"/>
    </location>
    <ligand>
        <name>substrate</name>
    </ligand>
</feature>
<accession>A0A934MJE8</accession>
<organism evidence="2 3">
    <name type="scientific">Acuticoccus mangrovi</name>
    <dbReference type="NCBI Taxonomy" id="2796142"/>
    <lineage>
        <taxon>Bacteria</taxon>
        <taxon>Pseudomonadati</taxon>
        <taxon>Pseudomonadota</taxon>
        <taxon>Alphaproteobacteria</taxon>
        <taxon>Hyphomicrobiales</taxon>
        <taxon>Amorphaceae</taxon>
        <taxon>Acuticoccus</taxon>
    </lineage>
</organism>
<dbReference type="RefSeq" id="WP_198884128.1">
    <property type="nucleotide sequence ID" value="NZ_JAEKJA010000024.1"/>
</dbReference>
<dbReference type="Proteomes" id="UP000609531">
    <property type="component" value="Unassembled WGS sequence"/>
</dbReference>
<dbReference type="InterPro" id="IPR029033">
    <property type="entry name" value="His_PPase_superfam"/>
</dbReference>
<dbReference type="SUPFAM" id="SSF53254">
    <property type="entry name" value="Phosphoglycerate mutase-like"/>
    <property type="match status" value="1"/>
</dbReference>
<gene>
    <name evidence="2" type="ORF">JCR33_21175</name>
</gene>
<dbReference type="EMBL" id="JAEKJA010000024">
    <property type="protein sequence ID" value="MBJ3778226.1"/>
    <property type="molecule type" value="Genomic_DNA"/>
</dbReference>
<comment type="caution">
    <text evidence="2">The sequence shown here is derived from an EMBL/GenBank/DDBJ whole genome shotgun (WGS) entry which is preliminary data.</text>
</comment>
<dbReference type="PANTHER" id="PTHR47623:SF1">
    <property type="entry name" value="OS09G0287300 PROTEIN"/>
    <property type="match status" value="1"/>
</dbReference>